<accession>A0A840QSG2</accession>
<dbReference type="SMART" id="SM00900">
    <property type="entry name" value="FMN_bind"/>
    <property type="match status" value="1"/>
</dbReference>
<proteinExistence type="predicted"/>
<evidence type="ECO:0000259" key="1">
    <source>
        <dbReference type="SMART" id="SM00900"/>
    </source>
</evidence>
<dbReference type="Pfam" id="PF04205">
    <property type="entry name" value="FMN_bind"/>
    <property type="match status" value="1"/>
</dbReference>
<dbReference type="Proteomes" id="UP000551878">
    <property type="component" value="Unassembled WGS sequence"/>
</dbReference>
<keyword evidence="3" id="KW-1185">Reference proteome</keyword>
<dbReference type="InterPro" id="IPR007329">
    <property type="entry name" value="FMN-bd"/>
</dbReference>
<evidence type="ECO:0000313" key="3">
    <source>
        <dbReference type="Proteomes" id="UP000551878"/>
    </source>
</evidence>
<protein>
    <submittedName>
        <fullName evidence="2">Uncharacterized protein with FMN-binding domain</fullName>
    </submittedName>
</protein>
<feature type="domain" description="FMN-binding" evidence="1">
    <location>
        <begin position="34"/>
        <end position="108"/>
    </location>
</feature>
<dbReference type="GO" id="GO:0010181">
    <property type="term" value="F:FMN binding"/>
    <property type="evidence" value="ECO:0007669"/>
    <property type="project" value="InterPro"/>
</dbReference>
<name>A0A840QSG2_9BACI</name>
<dbReference type="EMBL" id="JACHHB010000011">
    <property type="protein sequence ID" value="MBB5174305.1"/>
    <property type="molecule type" value="Genomic_DNA"/>
</dbReference>
<sequence length="109" mass="11634">MKKMILTFLIIGMAVIIMACNEYSDGVYETSAEGFNDDIVVETTITDDVIENVEILSHDESDGISDDAINDLPSLIVDNNSPDIDGISGATHSSEAILDAVQGALEEAK</sequence>
<dbReference type="PROSITE" id="PS51257">
    <property type="entry name" value="PROKAR_LIPOPROTEIN"/>
    <property type="match status" value="1"/>
</dbReference>
<dbReference type="GO" id="GO:0016020">
    <property type="term" value="C:membrane"/>
    <property type="evidence" value="ECO:0007669"/>
    <property type="project" value="InterPro"/>
</dbReference>
<dbReference type="AlphaFoldDB" id="A0A840QSG2"/>
<organism evidence="2 3">
    <name type="scientific">Texcoconibacillus texcoconensis</name>
    <dbReference type="NCBI Taxonomy" id="1095777"/>
    <lineage>
        <taxon>Bacteria</taxon>
        <taxon>Bacillati</taxon>
        <taxon>Bacillota</taxon>
        <taxon>Bacilli</taxon>
        <taxon>Bacillales</taxon>
        <taxon>Bacillaceae</taxon>
        <taxon>Texcoconibacillus</taxon>
    </lineage>
</organism>
<evidence type="ECO:0000313" key="2">
    <source>
        <dbReference type="EMBL" id="MBB5174305.1"/>
    </source>
</evidence>
<reference evidence="2 3" key="1">
    <citation type="submission" date="2020-08" db="EMBL/GenBank/DDBJ databases">
        <title>Genomic Encyclopedia of Type Strains, Phase IV (KMG-IV): sequencing the most valuable type-strain genomes for metagenomic binning, comparative biology and taxonomic classification.</title>
        <authorList>
            <person name="Goeker M."/>
        </authorList>
    </citation>
    <scope>NUCLEOTIDE SEQUENCE [LARGE SCALE GENOMIC DNA]</scope>
    <source>
        <strain evidence="2 3">DSM 24696</strain>
    </source>
</reference>
<comment type="caution">
    <text evidence="2">The sequence shown here is derived from an EMBL/GenBank/DDBJ whole genome shotgun (WGS) entry which is preliminary data.</text>
</comment>
<dbReference type="RefSeq" id="WP_184664731.1">
    <property type="nucleotide sequence ID" value="NZ_JACHHB010000011.1"/>
</dbReference>
<dbReference type="Gene3D" id="3.90.1010.20">
    <property type="match status" value="1"/>
</dbReference>
<gene>
    <name evidence="2" type="ORF">HNQ41_002499</name>
</gene>